<feature type="domain" description="Cation-transporting P-type ATPase C-terminal" evidence="2">
    <location>
        <begin position="5"/>
        <end position="95"/>
    </location>
</feature>
<evidence type="ECO:0000259" key="2">
    <source>
        <dbReference type="Pfam" id="PF00689"/>
    </source>
</evidence>
<dbReference type="AlphaFoldDB" id="A0A7V1I3Q0"/>
<evidence type="ECO:0000256" key="1">
    <source>
        <dbReference type="SAM" id="Phobius"/>
    </source>
</evidence>
<dbReference type="SUPFAM" id="SSF81665">
    <property type="entry name" value="Calcium ATPase, transmembrane domain M"/>
    <property type="match status" value="1"/>
</dbReference>
<dbReference type="InterPro" id="IPR006068">
    <property type="entry name" value="ATPase_P-typ_cation-transptr_C"/>
</dbReference>
<feature type="transmembrane region" description="Helical" evidence="1">
    <location>
        <begin position="40"/>
        <end position="61"/>
    </location>
</feature>
<dbReference type="Pfam" id="PF00689">
    <property type="entry name" value="Cation_ATPase_C"/>
    <property type="match status" value="1"/>
</dbReference>
<sequence>DVATARNIILLLMVLLENFHVFNCRSEHLSAFKVPLRNNFLLVFGVVIAQGIHILAMHVPLMQKILRVTPVGIKEWGCLFLIASTLLVVMEFFKVRNLKFGKQNE</sequence>
<reference evidence="3" key="1">
    <citation type="journal article" date="2020" name="mSystems">
        <title>Genome- and Community-Level Interaction Insights into Carbon Utilization and Element Cycling Functions of Hydrothermarchaeota in Hydrothermal Sediment.</title>
        <authorList>
            <person name="Zhou Z."/>
            <person name="Liu Y."/>
            <person name="Xu W."/>
            <person name="Pan J."/>
            <person name="Luo Z.H."/>
            <person name="Li M."/>
        </authorList>
    </citation>
    <scope>NUCLEOTIDE SEQUENCE [LARGE SCALE GENOMIC DNA]</scope>
    <source>
        <strain evidence="3">HyVt-45</strain>
    </source>
</reference>
<gene>
    <name evidence="3" type="ORF">ENJ03_01610</name>
</gene>
<protein>
    <submittedName>
        <fullName evidence="3">ATPase</fullName>
    </submittedName>
</protein>
<proteinExistence type="predicted"/>
<keyword evidence="1" id="KW-1133">Transmembrane helix</keyword>
<feature type="transmembrane region" description="Helical" evidence="1">
    <location>
        <begin position="73"/>
        <end position="93"/>
    </location>
</feature>
<name>A0A7V1I3Q0_DESA2</name>
<dbReference type="Proteomes" id="UP000886268">
    <property type="component" value="Unassembled WGS sequence"/>
</dbReference>
<accession>A0A7V1I3Q0</accession>
<evidence type="ECO:0000313" key="3">
    <source>
        <dbReference type="EMBL" id="HEB73901.1"/>
    </source>
</evidence>
<keyword evidence="1" id="KW-0812">Transmembrane</keyword>
<comment type="caution">
    <text evidence="3">The sequence shown here is derived from an EMBL/GenBank/DDBJ whole genome shotgun (WGS) entry which is preliminary data.</text>
</comment>
<organism evidence="3">
    <name type="scientific">Desulfofervidus auxilii</name>
    <dbReference type="NCBI Taxonomy" id="1621989"/>
    <lineage>
        <taxon>Bacteria</taxon>
        <taxon>Pseudomonadati</taxon>
        <taxon>Thermodesulfobacteriota</taxon>
        <taxon>Candidatus Desulfofervidia</taxon>
        <taxon>Candidatus Desulfofervidales</taxon>
        <taxon>Candidatus Desulfofervidaceae</taxon>
        <taxon>Candidatus Desulfofervidus</taxon>
    </lineage>
</organism>
<keyword evidence="1" id="KW-0472">Membrane</keyword>
<dbReference type="EMBL" id="DRKW01000086">
    <property type="protein sequence ID" value="HEB73901.1"/>
    <property type="molecule type" value="Genomic_DNA"/>
</dbReference>
<feature type="non-terminal residue" evidence="3">
    <location>
        <position position="1"/>
    </location>
</feature>
<dbReference type="Gene3D" id="1.20.1110.10">
    <property type="entry name" value="Calcium-transporting ATPase, transmembrane domain"/>
    <property type="match status" value="1"/>
</dbReference>
<dbReference type="InterPro" id="IPR023298">
    <property type="entry name" value="ATPase_P-typ_TM_dom_sf"/>
</dbReference>